<proteinExistence type="predicted"/>
<accession>A0A0J8B541</accession>
<feature type="domain" description="F-box" evidence="1">
    <location>
        <begin position="15"/>
        <end position="56"/>
    </location>
</feature>
<dbReference type="Proteomes" id="UP000035740">
    <property type="component" value="Unassembled WGS sequence"/>
</dbReference>
<dbReference type="InterPro" id="IPR050796">
    <property type="entry name" value="SCF_F-box_component"/>
</dbReference>
<evidence type="ECO:0000313" key="2">
    <source>
        <dbReference type="EMBL" id="KMS94952.1"/>
    </source>
</evidence>
<dbReference type="InterPro" id="IPR001810">
    <property type="entry name" value="F-box_dom"/>
</dbReference>
<evidence type="ECO:0000259" key="1">
    <source>
        <dbReference type="SMART" id="SM00256"/>
    </source>
</evidence>
<dbReference type="SMART" id="SM00256">
    <property type="entry name" value="FBOX"/>
    <property type="match status" value="1"/>
</dbReference>
<dbReference type="InterPro" id="IPR036047">
    <property type="entry name" value="F-box-like_dom_sf"/>
</dbReference>
<gene>
    <name evidence="2" type="ORF">BVRB_013800</name>
</gene>
<dbReference type="OrthoDB" id="1924677at2759"/>
<dbReference type="PANTHER" id="PTHR31672">
    <property type="entry name" value="BNACNNG10540D PROTEIN"/>
    <property type="match status" value="1"/>
</dbReference>
<reference evidence="2 3" key="1">
    <citation type="journal article" date="2014" name="Nature">
        <title>The genome of the recently domesticated crop plant sugar beet (Beta vulgaris).</title>
        <authorList>
            <person name="Dohm J.C."/>
            <person name="Minoche A.E."/>
            <person name="Holtgrawe D."/>
            <person name="Capella-Gutierrez S."/>
            <person name="Zakrzewski F."/>
            <person name="Tafer H."/>
            <person name="Rupp O."/>
            <person name="Sorensen T.R."/>
            <person name="Stracke R."/>
            <person name="Reinhardt R."/>
            <person name="Goesmann A."/>
            <person name="Kraft T."/>
            <person name="Schulz B."/>
            <person name="Stadler P.F."/>
            <person name="Schmidt T."/>
            <person name="Gabaldon T."/>
            <person name="Lehrach H."/>
            <person name="Weisshaar B."/>
            <person name="Himmelbauer H."/>
        </authorList>
    </citation>
    <scope>NUCLEOTIDE SEQUENCE [LARGE SCALE GENOMIC DNA]</scope>
    <source>
        <tissue evidence="2">Taproot</tissue>
    </source>
</reference>
<dbReference type="SUPFAM" id="SSF81383">
    <property type="entry name" value="F-box domain"/>
    <property type="match status" value="1"/>
</dbReference>
<dbReference type="Gene3D" id="1.20.1280.50">
    <property type="match status" value="1"/>
</dbReference>
<dbReference type="CDD" id="cd22157">
    <property type="entry name" value="F-box_AtFBW1-like"/>
    <property type="match status" value="1"/>
</dbReference>
<evidence type="ECO:0000313" key="3">
    <source>
        <dbReference type="Proteomes" id="UP000035740"/>
    </source>
</evidence>
<dbReference type="AlphaFoldDB" id="A0A0J8B541"/>
<dbReference type="EMBL" id="KQ090643">
    <property type="protein sequence ID" value="KMS94952.1"/>
    <property type="molecule type" value="Genomic_DNA"/>
</dbReference>
<protein>
    <recommendedName>
        <fullName evidence="1">F-box domain-containing protein</fullName>
    </recommendedName>
</protein>
<dbReference type="Pfam" id="PF00646">
    <property type="entry name" value="F-box"/>
    <property type="match status" value="1"/>
</dbReference>
<organism evidence="2 3">
    <name type="scientific">Beta vulgaris subsp. vulgaris</name>
    <name type="common">Beet</name>
    <dbReference type="NCBI Taxonomy" id="3555"/>
    <lineage>
        <taxon>Eukaryota</taxon>
        <taxon>Viridiplantae</taxon>
        <taxon>Streptophyta</taxon>
        <taxon>Embryophyta</taxon>
        <taxon>Tracheophyta</taxon>
        <taxon>Spermatophyta</taxon>
        <taxon>Magnoliopsida</taxon>
        <taxon>eudicotyledons</taxon>
        <taxon>Gunneridae</taxon>
        <taxon>Pentapetalae</taxon>
        <taxon>Caryophyllales</taxon>
        <taxon>Chenopodiaceae</taxon>
        <taxon>Betoideae</taxon>
        <taxon>Beta</taxon>
    </lineage>
</organism>
<sequence length="202" mass="22981">MEEKTAKSEIHLPILPDDLIVEQILPRLPVKSLIRFKSVSKYWFSTIFSNKFEKTHLKFSYYCPQVLMLENGYLDGLNYWLSLDECSNVKELVAFYCKYSIIVPSDFYSICVKGSDNGLLGLYDASDEDFCFYLCNPATQQCSRVGSPYDNHPESMGVFGSGFGYVSSIDDYRIGCISEKDQKGRHIDVFSLGLGNGKEQLF</sequence>
<keyword evidence="3" id="KW-1185">Reference proteome</keyword>
<dbReference type="ExpressionAtlas" id="A0A0J8B541">
    <property type="expression patterns" value="baseline"/>
</dbReference>
<dbReference type="PANTHER" id="PTHR31672:SF13">
    <property type="entry name" value="F-BOX PROTEIN CPR30-LIKE"/>
    <property type="match status" value="1"/>
</dbReference>
<name>A0A0J8B541_BETVV</name>
<dbReference type="Gramene" id="KMS94952">
    <property type="protein sequence ID" value="KMS94952"/>
    <property type="gene ID" value="BVRB_013800"/>
</dbReference>